<dbReference type="InterPro" id="IPR005706">
    <property type="entry name" value="Ribosomal_uS2_bac/mit/plastid"/>
</dbReference>
<protein>
    <recommendedName>
        <fullName evidence="4 5">Small ribosomal subunit protein uS2</fullName>
    </recommendedName>
</protein>
<dbReference type="PANTHER" id="PTHR12534:SF0">
    <property type="entry name" value="SMALL RIBOSOMAL SUBUNIT PROTEIN US2M"/>
    <property type="match status" value="1"/>
</dbReference>
<dbReference type="Pfam" id="PF00318">
    <property type="entry name" value="Ribosomal_S2"/>
    <property type="match status" value="1"/>
</dbReference>
<keyword evidence="3 5" id="KW-0687">Ribonucleoprotein</keyword>
<dbReference type="InterPro" id="IPR018130">
    <property type="entry name" value="Ribosomal_uS2_CS"/>
</dbReference>
<dbReference type="InterPro" id="IPR001865">
    <property type="entry name" value="Ribosomal_uS2"/>
</dbReference>
<dbReference type="AlphaFoldDB" id="A0A2H0W2L4"/>
<evidence type="ECO:0000256" key="2">
    <source>
        <dbReference type="ARBA" id="ARBA00022980"/>
    </source>
</evidence>
<dbReference type="Gene3D" id="1.10.287.610">
    <property type="entry name" value="Helix hairpin bin"/>
    <property type="match status" value="1"/>
</dbReference>
<name>A0A2H0W2L4_9BACT</name>
<dbReference type="NCBIfam" id="TIGR01011">
    <property type="entry name" value="rpsB_bact"/>
    <property type="match status" value="1"/>
</dbReference>
<proteinExistence type="inferred from homology"/>
<evidence type="ECO:0000313" key="7">
    <source>
        <dbReference type="EMBL" id="PIS05584.1"/>
    </source>
</evidence>
<dbReference type="EMBL" id="PEZZ01000002">
    <property type="protein sequence ID" value="PIS05584.1"/>
    <property type="molecule type" value="Genomic_DNA"/>
</dbReference>
<dbReference type="Gene3D" id="3.40.50.10490">
    <property type="entry name" value="Glucose-6-phosphate isomerase like protein, domain 1"/>
    <property type="match status" value="1"/>
</dbReference>
<dbReference type="Proteomes" id="UP000230935">
    <property type="component" value="Unassembled WGS sequence"/>
</dbReference>
<dbReference type="PANTHER" id="PTHR12534">
    <property type="entry name" value="30S RIBOSOMAL PROTEIN S2 PROKARYOTIC AND ORGANELLAR"/>
    <property type="match status" value="1"/>
</dbReference>
<dbReference type="PRINTS" id="PR00395">
    <property type="entry name" value="RIBOSOMALS2"/>
</dbReference>
<sequence length="274" mass="30176">MPDIPSLIDLLKAGAHFGHRPAKRHPKMSPFIFGVKSGVHIINVEMTQTKLKEAMDYLENVAAQGGMILFVGAKKQAKDIIKKHAEACGMPYVTERWLGGTVTNFDTISKLLQKYNKMVDQKKSGELGKYTKREQLDITREIEKLGVAVGGIKDMKKLPDALYICGLKEEKTALLEATKKKIPVVAITDTNTNPDKVAYPIPANDDAVKAIELITGLISQAVEAGRQKYLAKKSIEDKKVEEAKLKEKANSSAARQEKATPKKSKPAEKKVPAK</sequence>
<feature type="region of interest" description="Disordered" evidence="6">
    <location>
        <begin position="241"/>
        <end position="274"/>
    </location>
</feature>
<accession>A0A2H0W2L4</accession>
<evidence type="ECO:0000256" key="6">
    <source>
        <dbReference type="SAM" id="MobiDB-lite"/>
    </source>
</evidence>
<dbReference type="GO" id="GO:0006412">
    <property type="term" value="P:translation"/>
    <property type="evidence" value="ECO:0007669"/>
    <property type="project" value="UniProtKB-UniRule"/>
</dbReference>
<comment type="similarity">
    <text evidence="1 5">Belongs to the universal ribosomal protein uS2 family.</text>
</comment>
<evidence type="ECO:0000313" key="8">
    <source>
        <dbReference type="Proteomes" id="UP000230935"/>
    </source>
</evidence>
<dbReference type="InterPro" id="IPR023591">
    <property type="entry name" value="Ribosomal_uS2_flav_dom_sf"/>
</dbReference>
<comment type="caution">
    <text evidence="7">The sequence shown here is derived from an EMBL/GenBank/DDBJ whole genome shotgun (WGS) entry which is preliminary data.</text>
</comment>
<dbReference type="GO" id="GO:0022627">
    <property type="term" value="C:cytosolic small ribosomal subunit"/>
    <property type="evidence" value="ECO:0007669"/>
    <property type="project" value="TreeGrafter"/>
</dbReference>
<evidence type="ECO:0000256" key="1">
    <source>
        <dbReference type="ARBA" id="ARBA00006242"/>
    </source>
</evidence>
<evidence type="ECO:0000256" key="5">
    <source>
        <dbReference type="HAMAP-Rule" id="MF_00291"/>
    </source>
</evidence>
<dbReference type="PROSITE" id="PS00962">
    <property type="entry name" value="RIBOSOMAL_S2_1"/>
    <property type="match status" value="1"/>
</dbReference>
<evidence type="ECO:0000256" key="3">
    <source>
        <dbReference type="ARBA" id="ARBA00023274"/>
    </source>
</evidence>
<gene>
    <name evidence="5 7" type="primary">rpsB</name>
    <name evidence="7" type="ORF">COT81_00275</name>
</gene>
<dbReference type="SUPFAM" id="SSF52313">
    <property type="entry name" value="Ribosomal protein S2"/>
    <property type="match status" value="1"/>
</dbReference>
<dbReference type="GO" id="GO:0003735">
    <property type="term" value="F:structural constituent of ribosome"/>
    <property type="evidence" value="ECO:0007669"/>
    <property type="project" value="InterPro"/>
</dbReference>
<evidence type="ECO:0000256" key="4">
    <source>
        <dbReference type="ARBA" id="ARBA00035256"/>
    </source>
</evidence>
<organism evidence="7 8">
    <name type="scientific">Candidatus Buchananbacteria bacterium CG10_big_fil_rev_8_21_14_0_10_42_9</name>
    <dbReference type="NCBI Taxonomy" id="1974526"/>
    <lineage>
        <taxon>Bacteria</taxon>
        <taxon>Candidatus Buchananiibacteriota</taxon>
    </lineage>
</organism>
<keyword evidence="2 5" id="KW-0689">Ribosomal protein</keyword>
<dbReference type="CDD" id="cd01425">
    <property type="entry name" value="RPS2"/>
    <property type="match status" value="1"/>
</dbReference>
<dbReference type="HAMAP" id="MF_00291_B">
    <property type="entry name" value="Ribosomal_uS2_B"/>
    <property type="match status" value="1"/>
</dbReference>
<reference evidence="8" key="1">
    <citation type="submission" date="2017-09" db="EMBL/GenBank/DDBJ databases">
        <title>Depth-based differentiation of microbial function through sediment-hosted aquifers and enrichment of novel symbionts in the deep terrestrial subsurface.</title>
        <authorList>
            <person name="Probst A.J."/>
            <person name="Ladd B."/>
            <person name="Jarett J.K."/>
            <person name="Geller-Mcgrath D.E."/>
            <person name="Sieber C.M.K."/>
            <person name="Emerson J.B."/>
            <person name="Anantharaman K."/>
            <person name="Thomas B.C."/>
            <person name="Malmstrom R."/>
            <person name="Stieglmeier M."/>
            <person name="Klingl A."/>
            <person name="Woyke T."/>
            <person name="Ryan C.M."/>
            <person name="Banfield J.F."/>
        </authorList>
    </citation>
    <scope>NUCLEOTIDE SEQUENCE [LARGE SCALE GENOMIC DNA]</scope>
</reference>